<keyword evidence="2" id="KW-0812">Transmembrane</keyword>
<dbReference type="Gene3D" id="1.10.3290.10">
    <property type="entry name" value="Fido-like domain"/>
    <property type="match status" value="1"/>
</dbReference>
<evidence type="ECO:0000256" key="1">
    <source>
        <dbReference type="ARBA" id="ARBA00004167"/>
    </source>
</evidence>
<comment type="subcellular location">
    <subcellularLocation>
        <location evidence="1">Membrane</location>
        <topology evidence="1">Single-pass membrane protein</topology>
    </subcellularLocation>
</comment>
<dbReference type="Pfam" id="PF02661">
    <property type="entry name" value="Fic"/>
    <property type="match status" value="1"/>
</dbReference>
<reference evidence="10 11" key="1">
    <citation type="journal article" date="2016" name="Nat. Commun.">
        <title>Thousands of microbial genomes shed light on interconnected biogeochemical processes in an aquifer system.</title>
        <authorList>
            <person name="Anantharaman K."/>
            <person name="Brown C.T."/>
            <person name="Hug L.A."/>
            <person name="Sharon I."/>
            <person name="Castelle C.J."/>
            <person name="Probst A.J."/>
            <person name="Thomas B.C."/>
            <person name="Singh A."/>
            <person name="Wilkins M.J."/>
            <person name="Karaoz U."/>
            <person name="Brodie E.L."/>
            <person name="Williams K.H."/>
            <person name="Hubbard S.S."/>
            <person name="Banfield J.F."/>
        </authorList>
    </citation>
    <scope>NUCLEOTIDE SEQUENCE [LARGE SCALE GENOMIC DNA]</scope>
</reference>
<keyword evidence="6" id="KW-0067">ATP-binding</keyword>
<keyword evidence="3" id="KW-0677">Repeat</keyword>
<dbReference type="SUPFAM" id="SSF140931">
    <property type="entry name" value="Fic-like"/>
    <property type="match status" value="1"/>
</dbReference>
<dbReference type="InterPro" id="IPR040198">
    <property type="entry name" value="Fido_containing"/>
</dbReference>
<dbReference type="EMBL" id="MHCS01000029">
    <property type="protein sequence ID" value="OGY26191.1"/>
    <property type="molecule type" value="Genomic_DNA"/>
</dbReference>
<gene>
    <name evidence="10" type="ORF">A2Z11_00505</name>
</gene>
<evidence type="ECO:0000313" key="10">
    <source>
        <dbReference type="EMBL" id="OGY26191.1"/>
    </source>
</evidence>
<keyword evidence="8" id="KW-0472">Membrane</keyword>
<evidence type="ECO:0000259" key="9">
    <source>
        <dbReference type="PROSITE" id="PS51459"/>
    </source>
</evidence>
<protein>
    <recommendedName>
        <fullName evidence="9">Fido domain-containing protein</fullName>
    </recommendedName>
</protein>
<dbReference type="PANTHER" id="PTHR13504">
    <property type="entry name" value="FIDO DOMAIN-CONTAINING PROTEIN DDB_G0283145"/>
    <property type="match status" value="1"/>
</dbReference>
<dbReference type="STRING" id="1802596.A2Z11_00505"/>
<proteinExistence type="predicted"/>
<evidence type="ECO:0000256" key="8">
    <source>
        <dbReference type="ARBA" id="ARBA00023136"/>
    </source>
</evidence>
<sequence>MNEIGNHEISDGLESRVGLTETDKELILKQCENQKATSTEEVSAFTDAYREAKKFAFTATLSQLSEEEVLSLVKDLAELTVPQTKGQYRTVPVTFRSGERGIDPALIERAMSSWAQAFAANQLSALEAYEEFEKIHPFVDGNGRVGDLVWKIATVKESGKWPEELPPDVFGGSND</sequence>
<dbReference type="GO" id="GO:0005524">
    <property type="term" value="F:ATP binding"/>
    <property type="evidence" value="ECO:0007669"/>
    <property type="project" value="UniProtKB-KW"/>
</dbReference>
<evidence type="ECO:0000256" key="6">
    <source>
        <dbReference type="ARBA" id="ARBA00022840"/>
    </source>
</evidence>
<accession>A0A1G1WEY2</accession>
<evidence type="ECO:0000256" key="5">
    <source>
        <dbReference type="ARBA" id="ARBA00022803"/>
    </source>
</evidence>
<dbReference type="PANTHER" id="PTHR13504:SF34">
    <property type="entry name" value="PROTEIN ADENYLYLTRANSFERASE FICD"/>
    <property type="match status" value="1"/>
</dbReference>
<evidence type="ECO:0000256" key="3">
    <source>
        <dbReference type="ARBA" id="ARBA00022737"/>
    </source>
</evidence>
<organism evidence="10 11">
    <name type="scientific">Candidatus Woykebacteria bacterium RBG_16_43_9</name>
    <dbReference type="NCBI Taxonomy" id="1802596"/>
    <lineage>
        <taxon>Bacteria</taxon>
        <taxon>Candidatus Woykeibacteriota</taxon>
    </lineage>
</organism>
<evidence type="ECO:0000256" key="2">
    <source>
        <dbReference type="ARBA" id="ARBA00022692"/>
    </source>
</evidence>
<dbReference type="AlphaFoldDB" id="A0A1G1WEY2"/>
<dbReference type="Proteomes" id="UP000176389">
    <property type="component" value="Unassembled WGS sequence"/>
</dbReference>
<keyword evidence="5" id="KW-0802">TPR repeat</keyword>
<name>A0A1G1WEY2_9BACT</name>
<evidence type="ECO:0000313" key="11">
    <source>
        <dbReference type="Proteomes" id="UP000176389"/>
    </source>
</evidence>
<feature type="domain" description="Fido" evidence="9">
    <location>
        <begin position="64"/>
        <end position="175"/>
    </location>
</feature>
<keyword evidence="7" id="KW-1133">Transmembrane helix</keyword>
<dbReference type="PROSITE" id="PS51459">
    <property type="entry name" value="FIDO"/>
    <property type="match status" value="1"/>
</dbReference>
<dbReference type="InterPro" id="IPR036597">
    <property type="entry name" value="Fido-like_dom_sf"/>
</dbReference>
<keyword evidence="4" id="KW-0547">Nucleotide-binding</keyword>
<dbReference type="GO" id="GO:0016020">
    <property type="term" value="C:membrane"/>
    <property type="evidence" value="ECO:0007669"/>
    <property type="project" value="UniProtKB-SubCell"/>
</dbReference>
<dbReference type="InterPro" id="IPR003812">
    <property type="entry name" value="Fido"/>
</dbReference>
<evidence type="ECO:0000256" key="7">
    <source>
        <dbReference type="ARBA" id="ARBA00022989"/>
    </source>
</evidence>
<comment type="caution">
    <text evidence="10">The sequence shown here is derived from an EMBL/GenBank/DDBJ whole genome shotgun (WGS) entry which is preliminary data.</text>
</comment>
<evidence type="ECO:0000256" key="4">
    <source>
        <dbReference type="ARBA" id="ARBA00022741"/>
    </source>
</evidence>